<keyword evidence="6 12" id="KW-0067">ATP-binding</keyword>
<dbReference type="Pfam" id="PF00005">
    <property type="entry name" value="ABC_tran"/>
    <property type="match status" value="1"/>
</dbReference>
<evidence type="ECO:0000256" key="1">
    <source>
        <dbReference type="ARBA" id="ARBA00004651"/>
    </source>
</evidence>
<evidence type="ECO:0000313" key="12">
    <source>
        <dbReference type="EMBL" id="TCL08207.1"/>
    </source>
</evidence>
<dbReference type="RefSeq" id="WP_243694264.1">
    <property type="nucleotide sequence ID" value="NZ_SMGR01000001.1"/>
</dbReference>
<dbReference type="PANTHER" id="PTHR43394:SF1">
    <property type="entry name" value="ATP-BINDING CASSETTE SUB-FAMILY B MEMBER 10, MITOCHONDRIAL"/>
    <property type="match status" value="1"/>
</dbReference>
<dbReference type="GO" id="GO:0015421">
    <property type="term" value="F:ABC-type oligopeptide transporter activity"/>
    <property type="evidence" value="ECO:0007669"/>
    <property type="project" value="TreeGrafter"/>
</dbReference>
<evidence type="ECO:0000259" key="10">
    <source>
        <dbReference type="PROSITE" id="PS50893"/>
    </source>
</evidence>
<keyword evidence="2" id="KW-0813">Transport</keyword>
<dbReference type="PROSITE" id="PS00211">
    <property type="entry name" value="ABC_TRANSPORTER_1"/>
    <property type="match status" value="1"/>
</dbReference>
<dbReference type="SUPFAM" id="SSF90123">
    <property type="entry name" value="ABC transporter transmembrane region"/>
    <property type="match status" value="1"/>
</dbReference>
<evidence type="ECO:0000256" key="4">
    <source>
        <dbReference type="ARBA" id="ARBA00022692"/>
    </source>
</evidence>
<protein>
    <submittedName>
        <fullName evidence="12">ATP-binding cassette subfamily B protein</fullName>
    </submittedName>
</protein>
<evidence type="ECO:0000256" key="7">
    <source>
        <dbReference type="ARBA" id="ARBA00022989"/>
    </source>
</evidence>
<dbReference type="Pfam" id="PF00664">
    <property type="entry name" value="ABC_membrane"/>
    <property type="match status" value="1"/>
</dbReference>
<dbReference type="GO" id="GO:0005524">
    <property type="term" value="F:ATP binding"/>
    <property type="evidence" value="ECO:0007669"/>
    <property type="project" value="UniProtKB-KW"/>
</dbReference>
<proteinExistence type="predicted"/>
<keyword evidence="7 9" id="KW-1133">Transmembrane helix</keyword>
<dbReference type="Gene3D" id="1.20.1560.10">
    <property type="entry name" value="ABC transporter type 1, transmembrane domain"/>
    <property type="match status" value="1"/>
</dbReference>
<dbReference type="InterPro" id="IPR003439">
    <property type="entry name" value="ABC_transporter-like_ATP-bd"/>
</dbReference>
<dbReference type="Proteomes" id="UP000295673">
    <property type="component" value="Unassembled WGS sequence"/>
</dbReference>
<keyword evidence="5" id="KW-0547">Nucleotide-binding</keyword>
<dbReference type="CDD" id="cd18552">
    <property type="entry name" value="ABC_6TM_MsbA_like"/>
    <property type="match status" value="1"/>
</dbReference>
<dbReference type="EMBL" id="SMGR01000001">
    <property type="protein sequence ID" value="TCL08207.1"/>
    <property type="molecule type" value="Genomic_DNA"/>
</dbReference>
<dbReference type="InterPro" id="IPR039421">
    <property type="entry name" value="Type_1_exporter"/>
</dbReference>
<evidence type="ECO:0000259" key="11">
    <source>
        <dbReference type="PROSITE" id="PS50929"/>
    </source>
</evidence>
<dbReference type="InterPro" id="IPR036640">
    <property type="entry name" value="ABC1_TM_sf"/>
</dbReference>
<keyword evidence="8 9" id="KW-0472">Membrane</keyword>
<evidence type="ECO:0000313" key="13">
    <source>
        <dbReference type="Proteomes" id="UP000295673"/>
    </source>
</evidence>
<sequence length="623" mass="67277">MDTQKTLPETRAWPLLRWVWVGYLKKYKWFLIAAGIMMALEGASLGAFSYMMKPMFDSAFGSGSTGALFTVSMVFGAIFMLRGVTSVSHKLIVSFVSQKSTADLRMALVSQLMVQDNAFHQTHPPGHLIQRIQADVGAINNVWSAFILGAGRDAIALVSLVGVALSIDWRWTLVAFVGTPLLVLPALVAQRFVRRRAREARDLGADLATRLDEIFHGIVPTKLNRLEQYQSDRFRRDTKSLVTAQIKAAGGSASIGGLVDVTAGLGVFCVLLFGGSEIVSGEKTVGEFMAFFTAMGMMFEPLRSLAGLTGRWQVAAAAIERLKELMELIPSIKDPAKPKPVPAGVPRISLSKVNLSYGDTPVLSGTTFTAEAGKTTAIVGASGAGKSTIFNVLTRLVDPQSGEILLQDVNNRDLTLDDLRNLFSVVSQEALLFDDTIRENILLGRENVSDEELNKVLDAAHVSDFLPKLANGLDSEVGPRGSNLSGGQRQRVVIARALLRDTPVLLLDEATSALDTKSEAVVQKALDGLSEGRTTLVIAHRLSTVRGADKIVVMDKGRVVDEGTHDELLKRGGVYAELHRLQFNTEGATAEERALSPVTDPALDGTAARPGLLARIFGGWLRS</sequence>
<organism evidence="12 13">
    <name type="scientific">Shimia isoporae</name>
    <dbReference type="NCBI Taxonomy" id="647720"/>
    <lineage>
        <taxon>Bacteria</taxon>
        <taxon>Pseudomonadati</taxon>
        <taxon>Pseudomonadota</taxon>
        <taxon>Alphaproteobacteria</taxon>
        <taxon>Rhodobacterales</taxon>
        <taxon>Roseobacteraceae</taxon>
    </lineage>
</organism>
<feature type="transmembrane region" description="Helical" evidence="9">
    <location>
        <begin position="29"/>
        <end position="52"/>
    </location>
</feature>
<name>A0A4R1NIZ2_9RHOB</name>
<dbReference type="Gene3D" id="3.40.50.300">
    <property type="entry name" value="P-loop containing nucleotide triphosphate hydrolases"/>
    <property type="match status" value="1"/>
</dbReference>
<comment type="caution">
    <text evidence="12">The sequence shown here is derived from an EMBL/GenBank/DDBJ whole genome shotgun (WGS) entry which is preliminary data.</text>
</comment>
<dbReference type="SMART" id="SM00382">
    <property type="entry name" value="AAA"/>
    <property type="match status" value="1"/>
</dbReference>
<keyword evidence="13" id="KW-1185">Reference proteome</keyword>
<comment type="subcellular location">
    <subcellularLocation>
        <location evidence="1">Cell membrane</location>
        <topology evidence="1">Multi-pass membrane protein</topology>
    </subcellularLocation>
</comment>
<keyword evidence="4 9" id="KW-0812">Transmembrane</keyword>
<feature type="transmembrane region" description="Helical" evidence="9">
    <location>
        <begin position="58"/>
        <end position="81"/>
    </location>
</feature>
<dbReference type="SUPFAM" id="SSF52540">
    <property type="entry name" value="P-loop containing nucleoside triphosphate hydrolases"/>
    <property type="match status" value="1"/>
</dbReference>
<dbReference type="AlphaFoldDB" id="A0A4R1NIZ2"/>
<feature type="transmembrane region" description="Helical" evidence="9">
    <location>
        <begin position="142"/>
        <end position="165"/>
    </location>
</feature>
<dbReference type="InterPro" id="IPR027417">
    <property type="entry name" value="P-loop_NTPase"/>
</dbReference>
<feature type="transmembrane region" description="Helical" evidence="9">
    <location>
        <begin position="171"/>
        <end position="189"/>
    </location>
</feature>
<evidence type="ECO:0000256" key="2">
    <source>
        <dbReference type="ARBA" id="ARBA00022448"/>
    </source>
</evidence>
<dbReference type="GO" id="GO:0016887">
    <property type="term" value="F:ATP hydrolysis activity"/>
    <property type="evidence" value="ECO:0007669"/>
    <property type="project" value="InterPro"/>
</dbReference>
<dbReference type="PROSITE" id="PS50929">
    <property type="entry name" value="ABC_TM1F"/>
    <property type="match status" value="1"/>
</dbReference>
<evidence type="ECO:0000256" key="6">
    <source>
        <dbReference type="ARBA" id="ARBA00022840"/>
    </source>
</evidence>
<evidence type="ECO:0000256" key="5">
    <source>
        <dbReference type="ARBA" id="ARBA00022741"/>
    </source>
</evidence>
<dbReference type="FunFam" id="3.40.50.300:FF:000221">
    <property type="entry name" value="Multidrug ABC transporter ATP-binding protein"/>
    <property type="match status" value="1"/>
</dbReference>
<gene>
    <name evidence="12" type="ORF">BXY66_0240</name>
</gene>
<reference evidence="12 13" key="1">
    <citation type="submission" date="2019-03" db="EMBL/GenBank/DDBJ databases">
        <title>Genomic Encyclopedia of Archaeal and Bacterial Type Strains, Phase II (KMG-II): from individual species to whole genera.</title>
        <authorList>
            <person name="Goeker M."/>
        </authorList>
    </citation>
    <scope>NUCLEOTIDE SEQUENCE [LARGE SCALE GENOMIC DNA]</scope>
    <source>
        <strain evidence="12 13">DSM 26433</strain>
    </source>
</reference>
<evidence type="ECO:0000256" key="9">
    <source>
        <dbReference type="SAM" id="Phobius"/>
    </source>
</evidence>
<dbReference type="InterPro" id="IPR003593">
    <property type="entry name" value="AAA+_ATPase"/>
</dbReference>
<dbReference type="PROSITE" id="PS50893">
    <property type="entry name" value="ABC_TRANSPORTER_2"/>
    <property type="match status" value="1"/>
</dbReference>
<dbReference type="GO" id="GO:0005886">
    <property type="term" value="C:plasma membrane"/>
    <property type="evidence" value="ECO:0007669"/>
    <property type="project" value="UniProtKB-SubCell"/>
</dbReference>
<dbReference type="InterPro" id="IPR011527">
    <property type="entry name" value="ABC1_TM_dom"/>
</dbReference>
<dbReference type="InterPro" id="IPR017871">
    <property type="entry name" value="ABC_transporter-like_CS"/>
</dbReference>
<dbReference type="PANTHER" id="PTHR43394">
    <property type="entry name" value="ATP-DEPENDENT PERMEASE MDL1, MITOCHONDRIAL"/>
    <property type="match status" value="1"/>
</dbReference>
<keyword evidence="3" id="KW-1003">Cell membrane</keyword>
<evidence type="ECO:0000256" key="8">
    <source>
        <dbReference type="ARBA" id="ARBA00023136"/>
    </source>
</evidence>
<evidence type="ECO:0000256" key="3">
    <source>
        <dbReference type="ARBA" id="ARBA00022475"/>
    </source>
</evidence>
<accession>A0A4R1NIZ2</accession>
<feature type="domain" description="ABC transmembrane type-1" evidence="11">
    <location>
        <begin position="32"/>
        <end position="313"/>
    </location>
</feature>
<feature type="domain" description="ABC transporter" evidence="10">
    <location>
        <begin position="348"/>
        <end position="581"/>
    </location>
</feature>